<dbReference type="AlphaFoldDB" id="D9QUW5"/>
<dbReference type="KEGG" id="aar:Acear_0478"/>
<keyword evidence="2" id="KW-1185">Reference proteome</keyword>
<gene>
    <name evidence="1" type="ordered locus">Acear_0478</name>
</gene>
<dbReference type="EMBL" id="CP002105">
    <property type="protein sequence ID" value="ADL12024.1"/>
    <property type="molecule type" value="Genomic_DNA"/>
</dbReference>
<dbReference type="InterPro" id="IPR006230">
    <property type="entry name" value="MutL"/>
</dbReference>
<dbReference type="RefSeq" id="WP_013277470.1">
    <property type="nucleotide sequence ID" value="NC_014378.1"/>
</dbReference>
<organism evidence="1 2">
    <name type="scientific">Acetohalobium arabaticum (strain ATCC 49924 / DSM 5501 / Z-7288)</name>
    <dbReference type="NCBI Taxonomy" id="574087"/>
    <lineage>
        <taxon>Bacteria</taxon>
        <taxon>Bacillati</taxon>
        <taxon>Bacillota</taxon>
        <taxon>Clostridia</taxon>
        <taxon>Halanaerobiales</taxon>
        <taxon>Halobacteroidaceae</taxon>
        <taxon>Acetohalobium</taxon>
    </lineage>
</organism>
<sequence length="472" mass="50601">MELALLLDIGSTYTKATVVDVENIELKAKAKASTTVWNDVNVGIENALNKIEEQGIDLDKIEHRLACSSAAGGLKLVAIGLVPDLTAEAAKRAALGAGAKVANVYSYEITDTELEEIIDQESDVILLAGGTDGGNQEIILKNARTLADSKLAAPVIVAGNKVATNEVTEVLEEGGKEVYVTENVMPKLEELNIEPARKTIRQVFLDKIIYAKGLSQAKEHIDRLIMPTPSAVMTAAELIAEGTHDEGGLGELIIVDIGGATTDIHSVAAGNPTKGGVNVKGLEEPYVKRTVEGDLGMRYSAPSLLKAVGERELLTYLSDDIDKEQVIDYVSKVREDVEYVPSNKEEKDLDSGLAKVATKLAIQRHVGRIETVYSPFGETQVQYGKDLTDLDLIIGTGGVLVHNDKPAKVLQAGLFDEAEPTILAPMEPGFLLDQDYLLASIGLLSEISATKALKLAKKHFKQIGGEINGIKE</sequence>
<reference evidence="1 2" key="1">
    <citation type="journal article" date="2010" name="Stand. Genomic Sci.">
        <title>Complete genome sequence of Acetohalobium arabaticum type strain (Z-7288).</title>
        <authorList>
            <person name="Sikorski J."/>
            <person name="Lapidus A."/>
            <person name="Chertkov O."/>
            <person name="Lucas S."/>
            <person name="Copeland A."/>
            <person name="Glavina Del Rio T."/>
            <person name="Nolan M."/>
            <person name="Tice H."/>
            <person name="Cheng J.F."/>
            <person name="Han C."/>
            <person name="Brambilla E."/>
            <person name="Pitluck S."/>
            <person name="Liolios K."/>
            <person name="Ivanova N."/>
            <person name="Mavromatis K."/>
            <person name="Mikhailova N."/>
            <person name="Pati A."/>
            <person name="Bruce D."/>
            <person name="Detter C."/>
            <person name="Tapia R."/>
            <person name="Goodwin L."/>
            <person name="Chen A."/>
            <person name="Palaniappan K."/>
            <person name="Land M."/>
            <person name="Hauser L."/>
            <person name="Chang Y.J."/>
            <person name="Jeffries C.D."/>
            <person name="Rohde M."/>
            <person name="Goker M."/>
            <person name="Spring S."/>
            <person name="Woyke T."/>
            <person name="Bristow J."/>
            <person name="Eisen J.A."/>
            <person name="Markowitz V."/>
            <person name="Hugenholtz P."/>
            <person name="Kyrpides N.C."/>
            <person name="Klenk H.P."/>
        </authorList>
    </citation>
    <scope>NUCLEOTIDE SEQUENCE [LARGE SCALE GENOMIC DNA]</scope>
    <source>
        <strain evidence="2">ATCC 49924 / DSM 5501 / Z-7288</strain>
    </source>
</reference>
<dbReference type="HOGENOM" id="CLU_046680_0_0_9"/>
<evidence type="ECO:0000313" key="1">
    <source>
        <dbReference type="EMBL" id="ADL12024.1"/>
    </source>
</evidence>
<dbReference type="NCBIfam" id="NF040745">
    <property type="entry name" value="accessory_GlmL"/>
    <property type="match status" value="1"/>
</dbReference>
<dbReference type="OrthoDB" id="9769453at2"/>
<dbReference type="Proteomes" id="UP000001661">
    <property type="component" value="Chromosome"/>
</dbReference>
<dbReference type="NCBIfam" id="TIGR01319">
    <property type="entry name" value="glmL_fam"/>
    <property type="match status" value="1"/>
</dbReference>
<evidence type="ECO:0008006" key="3">
    <source>
        <dbReference type="Google" id="ProtNLM"/>
    </source>
</evidence>
<name>D9QUW5_ACEAZ</name>
<dbReference type="eggNOG" id="COG0849">
    <property type="taxonomic scope" value="Bacteria"/>
</dbReference>
<dbReference type="STRING" id="574087.Acear_0478"/>
<protein>
    <recommendedName>
        <fullName evidence="3">MutL protein</fullName>
    </recommendedName>
</protein>
<evidence type="ECO:0000313" key="2">
    <source>
        <dbReference type="Proteomes" id="UP000001661"/>
    </source>
</evidence>
<dbReference type="PIRSF" id="PIRSF004729">
    <property type="entry name" value="MutL"/>
    <property type="match status" value="1"/>
</dbReference>
<proteinExistence type="predicted"/>
<dbReference type="Pfam" id="PF13941">
    <property type="entry name" value="MutL"/>
    <property type="match status" value="1"/>
</dbReference>
<accession>D9QUW5</accession>